<organism evidence="2 3">
    <name type="scientific">Plasmodium fragile</name>
    <dbReference type="NCBI Taxonomy" id="5857"/>
    <lineage>
        <taxon>Eukaryota</taxon>
        <taxon>Sar</taxon>
        <taxon>Alveolata</taxon>
        <taxon>Apicomplexa</taxon>
        <taxon>Aconoidasida</taxon>
        <taxon>Haemosporida</taxon>
        <taxon>Plasmodiidae</taxon>
        <taxon>Plasmodium</taxon>
        <taxon>Plasmodium (Plasmodium)</taxon>
    </lineage>
</organism>
<keyword evidence="3" id="KW-1185">Reference proteome</keyword>
<feature type="region of interest" description="Disordered" evidence="1">
    <location>
        <begin position="415"/>
        <end position="438"/>
    </location>
</feature>
<sequence length="616" mass="72123">MNPKPFYKAPKVTKEELEKEFDKTWCHRKSSWDELTDASQYTEEELLHRRTKQDMCKSNFFAECSKKKEQTCILFKCTSKKVHTYIHAAVGDFICLENGSIPMHGKMKTFKKRKKNPHKVFFFSEGTSYINKPPDTYDGSSDSVDRGTPFEHHNRRNYNTRGTKLDTAKWRRTRGKNLNEKETMSPPIFDGKCKNDDQHNIEHTTCVKVAGEEKRNANNGRSFCINKNETSVPRRCMDDVIYPYSFSKANEQENILTNKMNKLASGKLRLRISEKNKLDKTLQVAVEGKLNAGSTHPLSNLRKRIMPRGRTEKKINYGGYIVKQEESKQVAVGYDIMSSDKRQKGSPHVRLCVYKESTRKSDPTCPIDFVQMCPSVDDKRMQNYLNEQLKYYGSNMRRENLEQICLYLRKRPQRRAPHGLASSHRIGKEHPNVPPRPCQTCKKDINLKRYIMDGDDKENTSTMITDERDVDPAISDQIMNQMRGREKEKNEGETTNLAHKNKLTHELKLKKFQNEEEINFSTIYTHLTNEKKILKKILNQQTRKNKKDYLKKLIQVKKYITNFVTYFEQILAKIQVEKNEPYDPTYDEDKHYHISALLKLVEDVISILSDHFYHVK</sequence>
<protein>
    <submittedName>
        <fullName evidence="2">Uncharacterized protein</fullName>
    </submittedName>
</protein>
<accession>A0A0D9QS14</accession>
<dbReference type="OMA" id="RPCQNCK"/>
<dbReference type="Proteomes" id="UP000054561">
    <property type="component" value="Unassembled WGS sequence"/>
</dbReference>
<feature type="compositionally biased region" description="Basic and acidic residues" evidence="1">
    <location>
        <begin position="143"/>
        <end position="152"/>
    </location>
</feature>
<feature type="region of interest" description="Disordered" evidence="1">
    <location>
        <begin position="134"/>
        <end position="159"/>
    </location>
</feature>
<name>A0A0D9QS14_PLAFR</name>
<dbReference type="RefSeq" id="XP_012333646.1">
    <property type="nucleotide sequence ID" value="XM_012478223.1"/>
</dbReference>
<proteinExistence type="predicted"/>
<evidence type="ECO:0000256" key="1">
    <source>
        <dbReference type="SAM" id="MobiDB-lite"/>
    </source>
</evidence>
<reference evidence="2 3" key="1">
    <citation type="submission" date="2014-03" db="EMBL/GenBank/DDBJ databases">
        <title>The Genome Sequence of Plasmodium fragile nilgiri.</title>
        <authorList>
            <consortium name="The Broad Institute Genomics Platform"/>
            <consortium name="The Broad Institute Genome Sequencing Center for Infectious Disease"/>
            <person name="Neafsey D."/>
            <person name="Duraisingh M."/>
            <person name="Young S.K."/>
            <person name="Zeng Q."/>
            <person name="Gargeya S."/>
            <person name="Abouelleil A."/>
            <person name="Alvarado L."/>
            <person name="Chapman S.B."/>
            <person name="Gainer-Dewar J."/>
            <person name="Goldberg J."/>
            <person name="Griggs A."/>
            <person name="Gujja S."/>
            <person name="Hansen M."/>
            <person name="Howarth C."/>
            <person name="Imamovic A."/>
            <person name="Larimer J."/>
            <person name="Pearson M."/>
            <person name="Poon T.W."/>
            <person name="Priest M."/>
            <person name="Roberts A."/>
            <person name="Saif S."/>
            <person name="Shea T."/>
            <person name="Sykes S."/>
            <person name="Wortman J."/>
            <person name="Nusbaum C."/>
            <person name="Birren B."/>
        </authorList>
    </citation>
    <scope>NUCLEOTIDE SEQUENCE [LARGE SCALE GENOMIC DNA]</scope>
    <source>
        <strain evidence="3">nilgiri</strain>
    </source>
</reference>
<evidence type="ECO:0000313" key="3">
    <source>
        <dbReference type="Proteomes" id="UP000054561"/>
    </source>
</evidence>
<dbReference type="AlphaFoldDB" id="A0A0D9QS14"/>
<dbReference type="VEuPathDB" id="PlasmoDB:AK88_00575"/>
<dbReference type="GeneID" id="24265889"/>
<evidence type="ECO:0000313" key="2">
    <source>
        <dbReference type="EMBL" id="KJP89864.1"/>
    </source>
</evidence>
<dbReference type="OrthoDB" id="386907at2759"/>
<gene>
    <name evidence="2" type="ORF">AK88_00575</name>
</gene>
<dbReference type="EMBL" id="KQ001648">
    <property type="protein sequence ID" value="KJP89864.1"/>
    <property type="molecule type" value="Genomic_DNA"/>
</dbReference>